<keyword evidence="4" id="KW-1185">Reference proteome</keyword>
<dbReference type="AlphaFoldDB" id="A0A7W9FK10"/>
<dbReference type="EMBL" id="JACHOO010000002">
    <property type="protein sequence ID" value="MBB5752050.1"/>
    <property type="molecule type" value="Genomic_DNA"/>
</dbReference>
<dbReference type="RefSeq" id="WP_183853357.1">
    <property type="nucleotide sequence ID" value="NZ_JACHOO010000002.1"/>
</dbReference>
<accession>A0A7W9FK10</accession>
<name>A0A7W9FK10_9HYPH</name>
<feature type="signal peptide" evidence="1">
    <location>
        <begin position="1"/>
        <end position="21"/>
    </location>
</feature>
<proteinExistence type="predicted"/>
<dbReference type="Proteomes" id="UP000523821">
    <property type="component" value="Unassembled WGS sequence"/>
</dbReference>
<feature type="domain" description="Thiol:disulfide interchange protein DsbD N-terminal" evidence="2">
    <location>
        <begin position="43"/>
        <end position="143"/>
    </location>
</feature>
<feature type="chain" id="PRO_5031154838" evidence="1">
    <location>
        <begin position="22"/>
        <end position="280"/>
    </location>
</feature>
<organism evidence="3 4">
    <name type="scientific">Prosthecomicrobium pneumaticum</name>
    <dbReference type="NCBI Taxonomy" id="81895"/>
    <lineage>
        <taxon>Bacteria</taxon>
        <taxon>Pseudomonadati</taxon>
        <taxon>Pseudomonadota</taxon>
        <taxon>Alphaproteobacteria</taxon>
        <taxon>Hyphomicrobiales</taxon>
        <taxon>Kaistiaceae</taxon>
        <taxon>Prosthecomicrobium</taxon>
    </lineage>
</organism>
<dbReference type="InterPro" id="IPR028250">
    <property type="entry name" value="DsbDN"/>
</dbReference>
<gene>
    <name evidence="3" type="ORF">GGQ63_001102</name>
</gene>
<comment type="caution">
    <text evidence="3">The sequence shown here is derived from an EMBL/GenBank/DDBJ whole genome shotgun (WGS) entry which is preliminary data.</text>
</comment>
<evidence type="ECO:0000259" key="2">
    <source>
        <dbReference type="Pfam" id="PF11412"/>
    </source>
</evidence>
<evidence type="ECO:0000256" key="1">
    <source>
        <dbReference type="SAM" id="SignalP"/>
    </source>
</evidence>
<protein>
    <submittedName>
        <fullName evidence="3">Suppressor for copper-sensitivity B</fullName>
    </submittedName>
</protein>
<keyword evidence="1" id="KW-0732">Signal</keyword>
<reference evidence="3 4" key="1">
    <citation type="submission" date="2020-08" db="EMBL/GenBank/DDBJ databases">
        <title>Genomic Encyclopedia of Type Strains, Phase IV (KMG-IV): sequencing the most valuable type-strain genomes for metagenomic binning, comparative biology and taxonomic classification.</title>
        <authorList>
            <person name="Goeker M."/>
        </authorList>
    </citation>
    <scope>NUCLEOTIDE SEQUENCE [LARGE SCALE GENOMIC DNA]</scope>
    <source>
        <strain evidence="3 4">DSM 16268</strain>
    </source>
</reference>
<evidence type="ECO:0000313" key="3">
    <source>
        <dbReference type="EMBL" id="MBB5752050.1"/>
    </source>
</evidence>
<dbReference type="Pfam" id="PF11412">
    <property type="entry name" value="DsbD_N"/>
    <property type="match status" value="1"/>
</dbReference>
<evidence type="ECO:0000313" key="4">
    <source>
        <dbReference type="Proteomes" id="UP000523821"/>
    </source>
</evidence>
<sequence length="280" mass="28968">MKRALPILFAAFAAAAPPANAATGAWVAADHVRLRLVATPTADGRIDGVIEIALDAGWHTYWRDPGDAGMAPRFDFSASANLDAAEIAFPPPRRFDDGFAVSNVYEGAVALPFAAAIPEAGVPVRVKAAVDLGVCAEICLPVRLDATLDVPPGLSDPNAAALVGAARARLPGPPAPGRFAVRDVAGLGGAEKETGFELTLETPAPQGTEVFVEAPAGWYPSPPQRVSATDGTATYRFTVDRSATPQPAPGAAFRFTVVAGDSAIEQAVPLDGLVLEDRPR</sequence>